<dbReference type="EMBL" id="OU963867">
    <property type="protein sequence ID" value="CAH0392273.1"/>
    <property type="molecule type" value="Genomic_DNA"/>
</dbReference>
<accession>A0A9P0F4W5</accession>
<dbReference type="PANTHER" id="PTHR20958:SF6">
    <property type="entry name" value="GLYCINE N-ACYLTRANSFERASE-LIKE PROTEIN"/>
    <property type="match status" value="1"/>
</dbReference>
<dbReference type="AlphaFoldDB" id="A0A9P0F4W5"/>
<dbReference type="Pfam" id="PF08445">
    <property type="entry name" value="FR47"/>
    <property type="match status" value="1"/>
</dbReference>
<dbReference type="Gene3D" id="3.40.630.30">
    <property type="match status" value="2"/>
</dbReference>
<dbReference type="Pfam" id="PF18713">
    <property type="entry name" value="DUF5645"/>
    <property type="match status" value="1"/>
</dbReference>
<dbReference type="InterPro" id="IPR000182">
    <property type="entry name" value="GNAT_dom"/>
</dbReference>
<organism evidence="2 3">
    <name type="scientific">Bemisia tabaci</name>
    <name type="common">Sweetpotato whitefly</name>
    <name type="synonym">Aleurodes tabaci</name>
    <dbReference type="NCBI Taxonomy" id="7038"/>
    <lineage>
        <taxon>Eukaryota</taxon>
        <taxon>Metazoa</taxon>
        <taxon>Ecdysozoa</taxon>
        <taxon>Arthropoda</taxon>
        <taxon>Hexapoda</taxon>
        <taxon>Insecta</taxon>
        <taxon>Pterygota</taxon>
        <taxon>Neoptera</taxon>
        <taxon>Paraneoptera</taxon>
        <taxon>Hemiptera</taxon>
        <taxon>Sternorrhyncha</taxon>
        <taxon>Aleyrodoidea</taxon>
        <taxon>Aleyrodidae</taxon>
        <taxon>Aleyrodinae</taxon>
        <taxon>Bemisia</taxon>
    </lineage>
</organism>
<proteinExistence type="predicted"/>
<dbReference type="InterPro" id="IPR053225">
    <property type="entry name" value="Acyl-CoA_N-acyltransferase"/>
</dbReference>
<gene>
    <name evidence="2" type="ORF">BEMITA_LOCUS10806</name>
</gene>
<dbReference type="InterPro" id="IPR013653">
    <property type="entry name" value="GCN5-like_dom"/>
</dbReference>
<dbReference type="GO" id="GO:0016747">
    <property type="term" value="F:acyltransferase activity, transferring groups other than amino-acyl groups"/>
    <property type="evidence" value="ECO:0007669"/>
    <property type="project" value="InterPro"/>
</dbReference>
<feature type="domain" description="N-acetyltransferase" evidence="1">
    <location>
        <begin position="161"/>
        <end position="291"/>
    </location>
</feature>
<evidence type="ECO:0000313" key="2">
    <source>
        <dbReference type="EMBL" id="CAH0392273.1"/>
    </source>
</evidence>
<protein>
    <recommendedName>
        <fullName evidence="1">N-acetyltransferase domain-containing protein</fullName>
    </recommendedName>
</protein>
<dbReference type="PANTHER" id="PTHR20958">
    <property type="entry name" value="GLYCINE N-ACYLTRANSFERASE-LIKE PROTEIN"/>
    <property type="match status" value="1"/>
</dbReference>
<dbReference type="PROSITE" id="PS51186">
    <property type="entry name" value="GNAT"/>
    <property type="match status" value="1"/>
</dbReference>
<reference evidence="2" key="1">
    <citation type="submission" date="2021-12" db="EMBL/GenBank/DDBJ databases">
        <authorList>
            <person name="King R."/>
        </authorList>
    </citation>
    <scope>NUCLEOTIDE SEQUENCE</scope>
</reference>
<dbReference type="InterPro" id="IPR016181">
    <property type="entry name" value="Acyl_CoA_acyltransferase"/>
</dbReference>
<keyword evidence="3" id="KW-1185">Reference proteome</keyword>
<name>A0A9P0F4W5_BEMTA</name>
<dbReference type="SUPFAM" id="SSF55729">
    <property type="entry name" value="Acyl-CoA N-acyltransferases (Nat)"/>
    <property type="match status" value="1"/>
</dbReference>
<evidence type="ECO:0000313" key="3">
    <source>
        <dbReference type="Proteomes" id="UP001152759"/>
    </source>
</evidence>
<dbReference type="InterPro" id="IPR041506">
    <property type="entry name" value="DUF5645"/>
</dbReference>
<evidence type="ECO:0000259" key="1">
    <source>
        <dbReference type="PROSITE" id="PS51186"/>
    </source>
</evidence>
<sequence>MLPIDPLQPVPSTRLKELSEKLLADVPQSLTVHGIVQTALEWQETDFSQRIGLYSTNEDFESSAIVGIFTVSESNDYSVSMYCFGEDTSELREALMTTSRINWGSPETTIVFTAIPERLLSVLEQCLSHHDFRIVQTEKSLYNWKTPDQLKTCKYSCPPDVKLAPLGLESAELVRKYWHNLPGAAEYIETLIKHNVTLGVYSCSTGELCAWVLCNQFYAFTMMHTMEGHRRKGYAQILCNALSERLLHSGVIVRAVTMAYNKPSLSLFKAHQFKSSQELFVYTLAMPLRTENCQQYEL</sequence>
<dbReference type="Proteomes" id="UP001152759">
    <property type="component" value="Chromosome 6"/>
</dbReference>